<keyword evidence="2" id="KW-0812">Transmembrane</keyword>
<dbReference type="PANTHER" id="PTHR34364">
    <property type="entry name" value="WAS/WASL-INTERACTING FAMILY PROTEIN"/>
    <property type="match status" value="1"/>
</dbReference>
<dbReference type="PANTHER" id="PTHR34364:SF8">
    <property type="match status" value="1"/>
</dbReference>
<evidence type="ECO:0000313" key="3">
    <source>
        <dbReference type="EMBL" id="TMX04251.1"/>
    </source>
</evidence>
<feature type="region of interest" description="Disordered" evidence="1">
    <location>
        <begin position="43"/>
        <end position="73"/>
    </location>
</feature>
<dbReference type="AlphaFoldDB" id="A0A6N2CFB8"/>
<proteinExistence type="predicted"/>
<reference evidence="3" key="1">
    <citation type="submission" date="2019-05" db="EMBL/GenBank/DDBJ databases">
        <title>The de novo reference genome and transcriptome assemblies of the wild tomato species Solanum chilense.</title>
        <authorList>
            <person name="Stam R."/>
            <person name="Nosenko T."/>
            <person name="Hoerger A.C."/>
            <person name="Stephan W."/>
            <person name="Seidel M.A."/>
            <person name="Kuhn J.M.M."/>
            <person name="Haberer G."/>
            <person name="Tellier A."/>
        </authorList>
    </citation>
    <scope>NUCLEOTIDE SEQUENCE</scope>
    <source>
        <tissue evidence="3">Mature leaves</tissue>
    </source>
</reference>
<sequence length="115" mass="13124">MDPRHSHTQLLNSWRGAKFIWRAVLIFNLGLGAYLFTRPAKKEKKAMTRQPITPAEITTPTPPAPQNLEPFFSPITEPVKVPEPLSVKQQHSVFGWMLKEKEDGLTSKPRGEDYQ</sequence>
<organism evidence="3">
    <name type="scientific">Solanum chilense</name>
    <name type="common">Tomato</name>
    <name type="synonym">Lycopersicon chilense</name>
    <dbReference type="NCBI Taxonomy" id="4083"/>
    <lineage>
        <taxon>Eukaryota</taxon>
        <taxon>Viridiplantae</taxon>
        <taxon>Streptophyta</taxon>
        <taxon>Embryophyta</taxon>
        <taxon>Tracheophyta</taxon>
        <taxon>Spermatophyta</taxon>
        <taxon>Magnoliopsida</taxon>
        <taxon>eudicotyledons</taxon>
        <taxon>Gunneridae</taxon>
        <taxon>Pentapetalae</taxon>
        <taxon>asterids</taxon>
        <taxon>lamiids</taxon>
        <taxon>Solanales</taxon>
        <taxon>Solanaceae</taxon>
        <taxon>Solanoideae</taxon>
        <taxon>Solaneae</taxon>
        <taxon>Solanum</taxon>
        <taxon>Solanum subgen. Lycopersicon</taxon>
    </lineage>
</organism>
<gene>
    <name evidence="3" type="ORF">EJD97_010531</name>
</gene>
<protein>
    <submittedName>
        <fullName evidence="3">Uncharacterized protein</fullName>
    </submittedName>
</protein>
<accession>A0A6N2CFB8</accession>
<evidence type="ECO:0000256" key="1">
    <source>
        <dbReference type="SAM" id="MobiDB-lite"/>
    </source>
</evidence>
<dbReference type="EMBL" id="RXGB01000269">
    <property type="protein sequence ID" value="TMX04251.1"/>
    <property type="molecule type" value="Genomic_DNA"/>
</dbReference>
<name>A0A6N2CFB8_SOLCI</name>
<comment type="caution">
    <text evidence="3">The sequence shown here is derived from an EMBL/GenBank/DDBJ whole genome shotgun (WGS) entry which is preliminary data.</text>
</comment>
<keyword evidence="2" id="KW-0472">Membrane</keyword>
<evidence type="ECO:0000256" key="2">
    <source>
        <dbReference type="SAM" id="Phobius"/>
    </source>
</evidence>
<keyword evidence="2" id="KW-1133">Transmembrane helix</keyword>
<feature type="transmembrane region" description="Helical" evidence="2">
    <location>
        <begin position="20"/>
        <end position="37"/>
    </location>
</feature>